<reference evidence="2" key="1">
    <citation type="submission" date="2015-12" db="EMBL/GenBank/DDBJ databases">
        <title>Gene expression during late stages of embryo sac development: a critical building block for successful pollen-pistil interactions.</title>
        <authorList>
            <person name="Liu Y."/>
            <person name="Joly V."/>
            <person name="Sabar M."/>
            <person name="Matton D.P."/>
        </authorList>
    </citation>
    <scope>NUCLEOTIDE SEQUENCE</scope>
</reference>
<accession>A0A0V0GYE0</accession>
<feature type="region of interest" description="Disordered" evidence="1">
    <location>
        <begin position="30"/>
        <end position="54"/>
    </location>
</feature>
<name>A0A0V0GYE0_SOLCH</name>
<feature type="compositionally biased region" description="Polar residues" evidence="1">
    <location>
        <begin position="45"/>
        <end position="54"/>
    </location>
</feature>
<dbReference type="EMBL" id="GEDG01028498">
    <property type="protein sequence ID" value="JAP13140.1"/>
    <property type="molecule type" value="Transcribed_RNA"/>
</dbReference>
<sequence length="89" mass="10102">MGTRSIPGYSSREGEKPQIITFSQELNHLSPIKSSSSSHHFPSKTPTESSHNRPQIHSELPFCFQNFQTSNTLIHITRKAHSKCRIITQ</sequence>
<dbReference type="AlphaFoldDB" id="A0A0V0GYE0"/>
<feature type="compositionally biased region" description="Low complexity" evidence="1">
    <location>
        <begin position="30"/>
        <end position="44"/>
    </location>
</feature>
<proteinExistence type="predicted"/>
<evidence type="ECO:0000313" key="2">
    <source>
        <dbReference type="EMBL" id="JAP13140.1"/>
    </source>
</evidence>
<protein>
    <submittedName>
        <fullName evidence="2">Putative ovule protein</fullName>
    </submittedName>
</protein>
<evidence type="ECO:0000256" key="1">
    <source>
        <dbReference type="SAM" id="MobiDB-lite"/>
    </source>
</evidence>
<organism evidence="2">
    <name type="scientific">Solanum chacoense</name>
    <name type="common">Chaco potato</name>
    <dbReference type="NCBI Taxonomy" id="4108"/>
    <lineage>
        <taxon>Eukaryota</taxon>
        <taxon>Viridiplantae</taxon>
        <taxon>Streptophyta</taxon>
        <taxon>Embryophyta</taxon>
        <taxon>Tracheophyta</taxon>
        <taxon>Spermatophyta</taxon>
        <taxon>Magnoliopsida</taxon>
        <taxon>eudicotyledons</taxon>
        <taxon>Gunneridae</taxon>
        <taxon>Pentapetalae</taxon>
        <taxon>asterids</taxon>
        <taxon>lamiids</taxon>
        <taxon>Solanales</taxon>
        <taxon>Solanaceae</taxon>
        <taxon>Solanoideae</taxon>
        <taxon>Solaneae</taxon>
        <taxon>Solanum</taxon>
    </lineage>
</organism>